<dbReference type="Pfam" id="PF08660">
    <property type="entry name" value="Alg14"/>
    <property type="match status" value="1"/>
</dbReference>
<evidence type="ECO:0000256" key="1">
    <source>
        <dbReference type="ARBA" id="ARBA00006962"/>
    </source>
</evidence>
<keyword evidence="3" id="KW-1185">Reference proteome</keyword>
<evidence type="ECO:0000313" key="2">
    <source>
        <dbReference type="EMBL" id="UXD22399.1"/>
    </source>
</evidence>
<dbReference type="PANTHER" id="PTHR21015">
    <property type="entry name" value="UDP-N-ACETYLGLUCOSAMINE--N-ACETYLMURAMYL-(PENTAPEPTIDE) PYROPHOSPHORYL-UNDECAPRENOL N-ACETYLGLUCOSAMINE TRANSFERASE 1"/>
    <property type="match status" value="1"/>
</dbReference>
<dbReference type="InterPro" id="IPR013969">
    <property type="entry name" value="Oligosacch_biosynth_Alg14"/>
</dbReference>
<sequence length="317" mass="35386">MSEVLLLGGYGGHTGQALGIAKYLREKGIEFDVLTLEGTERRYADSGARRIMTTKQFLEPTTGKFLPLSIPKILIDTLKLGKYKVVIANGSVFALPPTFLLKLRGSKIINVETIDAVVEPSRAPKIIHRYADVTFVQWPELKRHYPNALVSGPIFEPLKYEPEEGDYILVTAGTKGYKDLFDAVVRQFDKEEIVLQVGKMPIDRYKDKAKVVFSFSYDFHKWLAKAKAVITTFPSSTAAIASLGFRKPTVIVPHYGHRAVPMSNMEPFAKKTGCVIANLNELKEAVEKAIRSRASMPKYEHGGKKVAEKVLELLEES</sequence>
<evidence type="ECO:0000313" key="3">
    <source>
        <dbReference type="Proteomes" id="UP001063698"/>
    </source>
</evidence>
<dbReference type="Proteomes" id="UP001063698">
    <property type="component" value="Chromosome"/>
</dbReference>
<dbReference type="AlphaFoldDB" id="A0A977KB33"/>
<organism evidence="2 3">
    <name type="scientific">Ignicoccus pacificus DSM 13166</name>
    <dbReference type="NCBI Taxonomy" id="940294"/>
    <lineage>
        <taxon>Archaea</taxon>
        <taxon>Thermoproteota</taxon>
        <taxon>Thermoprotei</taxon>
        <taxon>Desulfurococcales</taxon>
        <taxon>Desulfurococcaceae</taxon>
        <taxon>Ignicoccus</taxon>
    </lineage>
</organism>
<comment type="similarity">
    <text evidence="1">Belongs to the glycosyltransferase 28 family.</text>
</comment>
<protein>
    <recommendedName>
        <fullName evidence="4">Glycosyl transferase family 28 C-terminal domain-containing protein</fullName>
    </recommendedName>
</protein>
<dbReference type="GO" id="GO:0016757">
    <property type="term" value="F:glycosyltransferase activity"/>
    <property type="evidence" value="ECO:0007669"/>
    <property type="project" value="TreeGrafter"/>
</dbReference>
<accession>A0A977KB33</accession>
<evidence type="ECO:0008006" key="4">
    <source>
        <dbReference type="Google" id="ProtNLM"/>
    </source>
</evidence>
<dbReference type="Gene3D" id="3.40.50.2000">
    <property type="entry name" value="Glycogen Phosphorylase B"/>
    <property type="match status" value="2"/>
</dbReference>
<dbReference type="PANTHER" id="PTHR21015:SF22">
    <property type="entry name" value="GLYCOSYLTRANSFERASE"/>
    <property type="match status" value="1"/>
</dbReference>
<dbReference type="GO" id="GO:0006488">
    <property type="term" value="P:dolichol-linked oligosaccharide biosynthetic process"/>
    <property type="evidence" value="ECO:0007669"/>
    <property type="project" value="InterPro"/>
</dbReference>
<gene>
    <name evidence="2" type="ORF">IPA_04340</name>
</gene>
<dbReference type="SUPFAM" id="SSF53756">
    <property type="entry name" value="UDP-Glycosyltransferase/glycogen phosphorylase"/>
    <property type="match status" value="1"/>
</dbReference>
<proteinExistence type="inferred from homology"/>
<dbReference type="KEGG" id="ipc:IPA_04340"/>
<dbReference type="EMBL" id="CP006868">
    <property type="protein sequence ID" value="UXD22399.1"/>
    <property type="molecule type" value="Genomic_DNA"/>
</dbReference>
<name>A0A977KB33_9CREN</name>
<reference evidence="2" key="1">
    <citation type="submission" date="2013-11" db="EMBL/GenBank/DDBJ databases">
        <title>Comparative genomics of Ignicoccus.</title>
        <authorList>
            <person name="Podar M."/>
        </authorList>
    </citation>
    <scope>NUCLEOTIDE SEQUENCE</scope>
    <source>
        <strain evidence="2">DSM 13166</strain>
    </source>
</reference>